<sequence length="97" mass="11007">MKTPKMTSKENDSFCEPAIPSYRRRFSLSSAASIMDLTELTFKRKRKKDDDSISIHSLDTSSFKYYYCHHFTFLNIGDADGGAAAALVVLLIFFHTT</sequence>
<dbReference type="EMBL" id="OX597837">
    <property type="protein sequence ID" value="CAI9740163.1"/>
    <property type="molecule type" value="Genomic_DNA"/>
</dbReference>
<protein>
    <submittedName>
        <fullName evidence="1">Uncharacterized protein</fullName>
    </submittedName>
</protein>
<accession>A0AA36BT65</accession>
<keyword evidence="2" id="KW-1185">Reference proteome</keyword>
<dbReference type="Proteomes" id="UP001162480">
    <property type="component" value="Chromosome 24"/>
</dbReference>
<organism evidence="1 2">
    <name type="scientific">Octopus vulgaris</name>
    <name type="common">Common octopus</name>
    <dbReference type="NCBI Taxonomy" id="6645"/>
    <lineage>
        <taxon>Eukaryota</taxon>
        <taxon>Metazoa</taxon>
        <taxon>Spiralia</taxon>
        <taxon>Lophotrochozoa</taxon>
        <taxon>Mollusca</taxon>
        <taxon>Cephalopoda</taxon>
        <taxon>Coleoidea</taxon>
        <taxon>Octopodiformes</taxon>
        <taxon>Octopoda</taxon>
        <taxon>Incirrata</taxon>
        <taxon>Octopodidae</taxon>
        <taxon>Octopus</taxon>
    </lineage>
</organism>
<proteinExistence type="predicted"/>
<dbReference type="AlphaFoldDB" id="A0AA36BT65"/>
<gene>
    <name evidence="1" type="ORF">OCTVUL_1B027369</name>
</gene>
<evidence type="ECO:0000313" key="2">
    <source>
        <dbReference type="Proteomes" id="UP001162480"/>
    </source>
</evidence>
<name>A0AA36BT65_OCTVU</name>
<reference evidence="1" key="1">
    <citation type="submission" date="2023-08" db="EMBL/GenBank/DDBJ databases">
        <authorList>
            <person name="Alioto T."/>
            <person name="Alioto T."/>
            <person name="Gomez Garrido J."/>
        </authorList>
    </citation>
    <scope>NUCLEOTIDE SEQUENCE</scope>
</reference>
<evidence type="ECO:0000313" key="1">
    <source>
        <dbReference type="EMBL" id="CAI9740163.1"/>
    </source>
</evidence>